<evidence type="ECO:0000313" key="2">
    <source>
        <dbReference type="EMBL" id="GBP18950.1"/>
    </source>
</evidence>
<reference evidence="2 3" key="1">
    <citation type="journal article" date="2019" name="Commun. Biol.">
        <title>The bagworm genome reveals a unique fibroin gene that provides high tensile strength.</title>
        <authorList>
            <person name="Kono N."/>
            <person name="Nakamura H."/>
            <person name="Ohtoshi R."/>
            <person name="Tomita M."/>
            <person name="Numata K."/>
            <person name="Arakawa K."/>
        </authorList>
    </citation>
    <scope>NUCLEOTIDE SEQUENCE [LARGE SCALE GENOMIC DNA]</scope>
</reference>
<evidence type="ECO:0000256" key="1">
    <source>
        <dbReference type="SAM" id="MobiDB-lite"/>
    </source>
</evidence>
<organism evidence="2 3">
    <name type="scientific">Eumeta variegata</name>
    <name type="common">Bagworm moth</name>
    <name type="synonym">Eumeta japonica</name>
    <dbReference type="NCBI Taxonomy" id="151549"/>
    <lineage>
        <taxon>Eukaryota</taxon>
        <taxon>Metazoa</taxon>
        <taxon>Ecdysozoa</taxon>
        <taxon>Arthropoda</taxon>
        <taxon>Hexapoda</taxon>
        <taxon>Insecta</taxon>
        <taxon>Pterygota</taxon>
        <taxon>Neoptera</taxon>
        <taxon>Endopterygota</taxon>
        <taxon>Lepidoptera</taxon>
        <taxon>Glossata</taxon>
        <taxon>Ditrysia</taxon>
        <taxon>Tineoidea</taxon>
        <taxon>Psychidae</taxon>
        <taxon>Oiketicinae</taxon>
        <taxon>Eumeta</taxon>
    </lineage>
</organism>
<keyword evidence="3" id="KW-1185">Reference proteome</keyword>
<name>A0A4C1TY72_EUMVA</name>
<protein>
    <submittedName>
        <fullName evidence="2">Uncharacterized protein</fullName>
    </submittedName>
</protein>
<gene>
    <name evidence="2" type="ORF">EVAR_78418_1</name>
</gene>
<comment type="caution">
    <text evidence="2">The sequence shown here is derived from an EMBL/GenBank/DDBJ whole genome shotgun (WGS) entry which is preliminary data.</text>
</comment>
<proteinExistence type="predicted"/>
<dbReference type="AlphaFoldDB" id="A0A4C1TY72"/>
<evidence type="ECO:0000313" key="3">
    <source>
        <dbReference type="Proteomes" id="UP000299102"/>
    </source>
</evidence>
<sequence>MDHAVNHDSDVVPSFDFSPRSDYDPDPSPDLNPGFVKNIHVTPAAPHAWTYNEFFHFLYRWTTLSCYVVELTEVSHLTISLTFKAELLPGEKEINRDTNAAKRFDGALKHFLLGFNENSCTSGTKNPTFLPPRQRVVVAHWLKWLHTNREVSSSILTTEVFELSQIKLVTPCLEDHVKPPAPHRPSALTAVVIVPVTAAIGSPHPALGGHEELRILAPQQNEPPGECPLTGPINGSAPAIWGKRVCIHARAPFNQIVSGSRTLNLDV</sequence>
<accession>A0A4C1TY72</accession>
<dbReference type="EMBL" id="BGZK01000103">
    <property type="protein sequence ID" value="GBP18950.1"/>
    <property type="molecule type" value="Genomic_DNA"/>
</dbReference>
<feature type="compositionally biased region" description="Basic and acidic residues" evidence="1">
    <location>
        <begin position="1"/>
        <end position="10"/>
    </location>
</feature>
<feature type="region of interest" description="Disordered" evidence="1">
    <location>
        <begin position="1"/>
        <end position="23"/>
    </location>
</feature>
<dbReference type="Proteomes" id="UP000299102">
    <property type="component" value="Unassembled WGS sequence"/>
</dbReference>